<keyword evidence="2 6" id="KW-0808">Transferase</keyword>
<dbReference type="InterPro" id="IPR002941">
    <property type="entry name" value="DNA_methylase_N4/N6"/>
</dbReference>
<evidence type="ECO:0000256" key="4">
    <source>
        <dbReference type="RuleBase" id="RU362026"/>
    </source>
</evidence>
<sequence length="156" mass="17511">MGYMNEEGLPPEEGRFPANCVTIEENEWYSKFFNISPKELSKKATKKDRNSDWQGNIINLDERRTYPGTGRGVINSKYTMDGKERKPVVSRNHHPTVKPVALMAWLITLVTPPDGIVLDPFGGSGSTAVAAKQKGYDFILIEREEEYAEVAMARAC</sequence>
<dbReference type="Proteomes" id="UP000366051">
    <property type="component" value="Chromosome"/>
</dbReference>
<evidence type="ECO:0000256" key="1">
    <source>
        <dbReference type="ARBA" id="ARBA00022603"/>
    </source>
</evidence>
<dbReference type="PRINTS" id="PR00508">
    <property type="entry name" value="S21N4MTFRASE"/>
</dbReference>
<evidence type="ECO:0000313" key="7">
    <source>
        <dbReference type="Proteomes" id="UP000366051"/>
    </source>
</evidence>
<dbReference type="EMBL" id="CP045875">
    <property type="protein sequence ID" value="QGG47680.1"/>
    <property type="molecule type" value="Genomic_DNA"/>
</dbReference>
<dbReference type="GO" id="GO:0003677">
    <property type="term" value="F:DNA binding"/>
    <property type="evidence" value="ECO:0007669"/>
    <property type="project" value="InterPro"/>
</dbReference>
<dbReference type="Gene3D" id="3.40.50.150">
    <property type="entry name" value="Vaccinia Virus protein VP39"/>
    <property type="match status" value="1"/>
</dbReference>
<dbReference type="KEGG" id="hcv:FTV88_1580"/>
<evidence type="ECO:0000259" key="5">
    <source>
        <dbReference type="Pfam" id="PF01555"/>
    </source>
</evidence>
<comment type="similarity">
    <text evidence="4">Belongs to the N(4)/N(6)-methyltransferase family.</text>
</comment>
<reference evidence="7" key="1">
    <citation type="submission" date="2019-11" db="EMBL/GenBank/DDBJ databases">
        <title>Genome sequence of Heliorestis convoluta strain HH, an alkaliphilic and minimalistic phototrophic bacterium from a soda lake in Egypt.</title>
        <authorList>
            <person name="Dewey E.D."/>
            <person name="Stokes L.M."/>
            <person name="Burchell B.M."/>
            <person name="Shaffer K.N."/>
            <person name="Huntington A.M."/>
            <person name="Baker J.M."/>
            <person name="Nadendla S."/>
            <person name="Giglio M.G."/>
            <person name="Touchman J.W."/>
            <person name="Blankenship R.E."/>
            <person name="Madigan M.T."/>
            <person name="Sattley W.M."/>
        </authorList>
    </citation>
    <scope>NUCLEOTIDE SEQUENCE [LARGE SCALE GENOMIC DNA]</scope>
    <source>
        <strain evidence="7">HH</strain>
    </source>
</reference>
<feature type="domain" description="DNA methylase N-4/N-6" evidence="5">
    <location>
        <begin position="44"/>
        <end position="152"/>
    </location>
</feature>
<keyword evidence="3" id="KW-0680">Restriction system</keyword>
<dbReference type="GO" id="GO:0009307">
    <property type="term" value="P:DNA restriction-modification system"/>
    <property type="evidence" value="ECO:0007669"/>
    <property type="project" value="UniProtKB-KW"/>
</dbReference>
<dbReference type="GO" id="GO:0008170">
    <property type="term" value="F:N-methyltransferase activity"/>
    <property type="evidence" value="ECO:0007669"/>
    <property type="project" value="InterPro"/>
</dbReference>
<dbReference type="InterPro" id="IPR001091">
    <property type="entry name" value="RM_Methyltransferase"/>
</dbReference>
<proteinExistence type="inferred from homology"/>
<keyword evidence="7" id="KW-1185">Reference proteome</keyword>
<protein>
    <recommendedName>
        <fullName evidence="4">Methyltransferase</fullName>
        <ecNumber evidence="4">2.1.1.-</ecNumber>
    </recommendedName>
</protein>
<gene>
    <name evidence="6" type="ORF">FTV88_1580</name>
</gene>
<dbReference type="GO" id="GO:0032259">
    <property type="term" value="P:methylation"/>
    <property type="evidence" value="ECO:0007669"/>
    <property type="project" value="UniProtKB-KW"/>
</dbReference>
<evidence type="ECO:0000256" key="3">
    <source>
        <dbReference type="ARBA" id="ARBA00022747"/>
    </source>
</evidence>
<dbReference type="SUPFAM" id="SSF53335">
    <property type="entry name" value="S-adenosyl-L-methionine-dependent methyltransferases"/>
    <property type="match status" value="1"/>
</dbReference>
<evidence type="ECO:0000313" key="6">
    <source>
        <dbReference type="EMBL" id="QGG47680.1"/>
    </source>
</evidence>
<evidence type="ECO:0000256" key="2">
    <source>
        <dbReference type="ARBA" id="ARBA00022679"/>
    </source>
</evidence>
<name>A0A5Q2N601_9FIRM</name>
<dbReference type="EC" id="2.1.1.-" evidence="4"/>
<dbReference type="Pfam" id="PF01555">
    <property type="entry name" value="N6_N4_Mtase"/>
    <property type="match status" value="1"/>
</dbReference>
<keyword evidence="1 6" id="KW-0489">Methyltransferase</keyword>
<dbReference type="InterPro" id="IPR029063">
    <property type="entry name" value="SAM-dependent_MTases_sf"/>
</dbReference>
<accession>A0A5Q2N601</accession>
<dbReference type="AlphaFoldDB" id="A0A5Q2N601"/>
<organism evidence="6 7">
    <name type="scientific">Heliorestis convoluta</name>
    <dbReference type="NCBI Taxonomy" id="356322"/>
    <lineage>
        <taxon>Bacteria</taxon>
        <taxon>Bacillati</taxon>
        <taxon>Bacillota</taxon>
        <taxon>Clostridia</taxon>
        <taxon>Eubacteriales</taxon>
        <taxon>Heliobacteriaceae</taxon>
        <taxon>Heliorestis</taxon>
    </lineage>
</organism>